<dbReference type="OrthoDB" id="9805987at2"/>
<dbReference type="GO" id="GO:0004814">
    <property type="term" value="F:arginine-tRNA ligase activity"/>
    <property type="evidence" value="ECO:0007669"/>
    <property type="project" value="UniProtKB-UniRule"/>
</dbReference>
<dbReference type="SUPFAM" id="SSF47323">
    <property type="entry name" value="Anticodon-binding domain of a subclass of class I aminoacyl-tRNA synthetases"/>
    <property type="match status" value="1"/>
</dbReference>
<comment type="catalytic activity">
    <reaction evidence="10 11">
        <text>tRNA(Arg) + L-arginine + ATP = L-arginyl-tRNA(Arg) + AMP + diphosphate</text>
        <dbReference type="Rhea" id="RHEA:20301"/>
        <dbReference type="Rhea" id="RHEA-COMP:9658"/>
        <dbReference type="Rhea" id="RHEA-COMP:9673"/>
        <dbReference type="ChEBI" id="CHEBI:30616"/>
        <dbReference type="ChEBI" id="CHEBI:32682"/>
        <dbReference type="ChEBI" id="CHEBI:33019"/>
        <dbReference type="ChEBI" id="CHEBI:78442"/>
        <dbReference type="ChEBI" id="CHEBI:78513"/>
        <dbReference type="ChEBI" id="CHEBI:456215"/>
        <dbReference type="EC" id="6.1.1.19"/>
    </reaction>
</comment>
<keyword evidence="7 11" id="KW-0067">ATP-binding</keyword>
<dbReference type="FunFam" id="1.10.730.10:FF:000008">
    <property type="entry name" value="Arginine--tRNA ligase"/>
    <property type="match status" value="1"/>
</dbReference>
<dbReference type="EMBL" id="FUWW01000002">
    <property type="protein sequence ID" value="SJZ36192.1"/>
    <property type="molecule type" value="Genomic_DNA"/>
</dbReference>
<keyword evidence="4 11" id="KW-0963">Cytoplasm</keyword>
<dbReference type="HAMAP" id="MF_00123">
    <property type="entry name" value="Arg_tRNA_synth"/>
    <property type="match status" value="1"/>
</dbReference>
<evidence type="ECO:0000313" key="16">
    <source>
        <dbReference type="Proteomes" id="UP000190657"/>
    </source>
</evidence>
<dbReference type="EC" id="6.1.1.19" evidence="11"/>
<evidence type="ECO:0000256" key="10">
    <source>
        <dbReference type="ARBA" id="ARBA00049339"/>
    </source>
</evidence>
<name>A0A1T4K153_9FIRM</name>
<dbReference type="InterPro" id="IPR014729">
    <property type="entry name" value="Rossmann-like_a/b/a_fold"/>
</dbReference>
<dbReference type="PROSITE" id="PS00178">
    <property type="entry name" value="AA_TRNA_LIGASE_I"/>
    <property type="match status" value="1"/>
</dbReference>
<dbReference type="Gene3D" id="1.10.730.10">
    <property type="entry name" value="Isoleucyl-tRNA Synthetase, Domain 1"/>
    <property type="match status" value="1"/>
</dbReference>
<comment type="similarity">
    <text evidence="2 11 12">Belongs to the class-I aminoacyl-tRNA synthetase family.</text>
</comment>
<evidence type="ECO:0000256" key="12">
    <source>
        <dbReference type="RuleBase" id="RU363038"/>
    </source>
</evidence>
<feature type="short sequence motif" description="'HIGH' region" evidence="11">
    <location>
        <begin position="136"/>
        <end position="146"/>
    </location>
</feature>
<dbReference type="PRINTS" id="PR01038">
    <property type="entry name" value="TRNASYNTHARG"/>
</dbReference>
<gene>
    <name evidence="11" type="primary">argS</name>
    <name evidence="15" type="ORF">SAMN02745114_00232</name>
</gene>
<reference evidence="15 16" key="1">
    <citation type="submission" date="2017-02" db="EMBL/GenBank/DDBJ databases">
        <authorList>
            <person name="Peterson S.W."/>
        </authorList>
    </citation>
    <scope>NUCLEOTIDE SEQUENCE [LARGE SCALE GENOMIC DNA]</scope>
    <source>
        <strain evidence="15 16">ATCC 51222</strain>
    </source>
</reference>
<accession>A0A1T4K153</accession>
<evidence type="ECO:0000256" key="2">
    <source>
        <dbReference type="ARBA" id="ARBA00005594"/>
    </source>
</evidence>
<evidence type="ECO:0000313" key="15">
    <source>
        <dbReference type="EMBL" id="SJZ36192.1"/>
    </source>
</evidence>
<dbReference type="InterPro" id="IPR001412">
    <property type="entry name" value="aa-tRNA-synth_I_CS"/>
</dbReference>
<keyword evidence="9 11" id="KW-0030">Aminoacyl-tRNA synthetase</keyword>
<evidence type="ECO:0000256" key="11">
    <source>
        <dbReference type="HAMAP-Rule" id="MF_00123"/>
    </source>
</evidence>
<dbReference type="SUPFAM" id="SSF55190">
    <property type="entry name" value="Arginyl-tRNA synthetase (ArgRS), N-terminal 'additional' domain"/>
    <property type="match status" value="1"/>
</dbReference>
<dbReference type="GO" id="GO:0006420">
    <property type="term" value="P:arginyl-tRNA aminoacylation"/>
    <property type="evidence" value="ECO:0007669"/>
    <property type="project" value="UniProtKB-UniRule"/>
</dbReference>
<dbReference type="InterPro" id="IPR035684">
    <property type="entry name" value="ArgRS_core"/>
</dbReference>
<dbReference type="InterPro" id="IPR036695">
    <property type="entry name" value="Arg-tRNA-synth_N_sf"/>
</dbReference>
<protein>
    <recommendedName>
        <fullName evidence="11">Arginine--tRNA ligase</fullName>
        <ecNumber evidence="11">6.1.1.19</ecNumber>
    </recommendedName>
    <alternativeName>
        <fullName evidence="11">Arginyl-tRNA synthetase</fullName>
        <shortName evidence="11">ArgRS</shortName>
    </alternativeName>
</protein>
<evidence type="ECO:0000256" key="4">
    <source>
        <dbReference type="ARBA" id="ARBA00022490"/>
    </source>
</evidence>
<keyword evidence="6 11" id="KW-0547">Nucleotide-binding</keyword>
<evidence type="ECO:0000259" key="13">
    <source>
        <dbReference type="SMART" id="SM00836"/>
    </source>
</evidence>
<dbReference type="NCBIfam" id="TIGR00456">
    <property type="entry name" value="argS"/>
    <property type="match status" value="1"/>
</dbReference>
<evidence type="ECO:0000256" key="6">
    <source>
        <dbReference type="ARBA" id="ARBA00022741"/>
    </source>
</evidence>
<dbReference type="SMART" id="SM01016">
    <property type="entry name" value="Arg_tRNA_synt_N"/>
    <property type="match status" value="1"/>
</dbReference>
<dbReference type="PANTHER" id="PTHR11956:SF5">
    <property type="entry name" value="ARGININE--TRNA LIGASE, CYTOPLASMIC"/>
    <property type="match status" value="1"/>
</dbReference>
<comment type="subcellular location">
    <subcellularLocation>
        <location evidence="1 11">Cytoplasm</location>
    </subcellularLocation>
</comment>
<evidence type="ECO:0000256" key="7">
    <source>
        <dbReference type="ARBA" id="ARBA00022840"/>
    </source>
</evidence>
<dbReference type="Pfam" id="PF05746">
    <property type="entry name" value="DALR_1"/>
    <property type="match status" value="1"/>
</dbReference>
<organism evidence="15 16">
    <name type="scientific">Eubacterium coprostanoligenes</name>
    <dbReference type="NCBI Taxonomy" id="290054"/>
    <lineage>
        <taxon>Bacteria</taxon>
        <taxon>Bacillati</taxon>
        <taxon>Bacillota</taxon>
        <taxon>Clostridia</taxon>
        <taxon>Eubacteriales</taxon>
        <taxon>Eubacteriaceae</taxon>
        <taxon>Eubacterium</taxon>
    </lineage>
</organism>
<dbReference type="Gene3D" id="3.40.50.620">
    <property type="entry name" value="HUPs"/>
    <property type="match status" value="1"/>
</dbReference>
<dbReference type="Pfam" id="PF03485">
    <property type="entry name" value="Arg_tRNA_synt_N"/>
    <property type="match status" value="1"/>
</dbReference>
<dbReference type="AlphaFoldDB" id="A0A1T4K153"/>
<dbReference type="STRING" id="290054.SAMN02745114_00232"/>
<evidence type="ECO:0000259" key="14">
    <source>
        <dbReference type="SMART" id="SM01016"/>
    </source>
</evidence>
<sequence length="562" mass="62670">MSKMVKEVENKLNEAIALAVEKATQSGDLPEAEMPKFIIEKPADKKNGDFSSNIAMAGARAYHQAPRMIAEAIVKNFSLDGGYIDRCEIAGPGFINFYLSDKYYSDVLKDIVSSGDNYGRSDYGEGKKMLVEFVSANPTGPMHIGNARGGAIGDCLASVLDAAGYDVQREFYINDAGNQIEKFATSLEVRYLQECGKDVELPEDAYHGEDITVHARNFYSEVGDKYAECDSQERRDALVAYALPKNIAGLEADLGKYRIKYDKWFRESTLHNDGSVQKIIETLKEKGVTYEQDGALWFKASEFGNDKDIVLIRANGIPTYIVPDIAYHYNKLVTRGYDKAIDVLGADHHGYIPRMKAALTALGLDADRLDIVIMQMVRLVRNGETIKLSKRSGKAITLNTLLEEVPIDAARFFFNLREPNSHFDFDLELAAKQSSENPVYYVQYAHARICSIIKKAADEGIGVTTPSEEALNRLNSSEERDLISHLASLTDEIIGAAKSYDPARITHYVIELATLFHKFYNAHRVVSDDKELTEARLFLCTAVKNTIKNILVMLKVDVPESM</sequence>
<dbReference type="InterPro" id="IPR001278">
    <property type="entry name" value="Arg-tRNA-ligase"/>
</dbReference>
<dbReference type="FunFam" id="3.30.1360.70:FF:000003">
    <property type="entry name" value="Arginine--tRNA ligase"/>
    <property type="match status" value="1"/>
</dbReference>
<dbReference type="GO" id="GO:0005524">
    <property type="term" value="F:ATP binding"/>
    <property type="evidence" value="ECO:0007669"/>
    <property type="project" value="UniProtKB-UniRule"/>
</dbReference>
<feature type="domain" description="Arginyl tRNA synthetase N-terminal" evidence="14">
    <location>
        <begin position="10"/>
        <end position="99"/>
    </location>
</feature>
<feature type="domain" description="DALR anticodon binding" evidence="13">
    <location>
        <begin position="442"/>
        <end position="562"/>
    </location>
</feature>
<dbReference type="GO" id="GO:0005737">
    <property type="term" value="C:cytoplasm"/>
    <property type="evidence" value="ECO:0007669"/>
    <property type="project" value="UniProtKB-SubCell"/>
</dbReference>
<dbReference type="InterPro" id="IPR009080">
    <property type="entry name" value="tRNAsynth_Ia_anticodon-bd"/>
</dbReference>
<dbReference type="Gene3D" id="3.30.1360.70">
    <property type="entry name" value="Arginyl tRNA synthetase N-terminal domain"/>
    <property type="match status" value="1"/>
</dbReference>
<keyword evidence="8 11" id="KW-0648">Protein biosynthesis</keyword>
<evidence type="ECO:0000256" key="9">
    <source>
        <dbReference type="ARBA" id="ARBA00023146"/>
    </source>
</evidence>
<dbReference type="InterPro" id="IPR008909">
    <property type="entry name" value="DALR_anticod-bd"/>
</dbReference>
<keyword evidence="16" id="KW-1185">Reference proteome</keyword>
<dbReference type="RefSeq" id="WP_078767738.1">
    <property type="nucleotide sequence ID" value="NZ_FUWW01000002.1"/>
</dbReference>
<dbReference type="SUPFAM" id="SSF52374">
    <property type="entry name" value="Nucleotidylyl transferase"/>
    <property type="match status" value="1"/>
</dbReference>
<dbReference type="Proteomes" id="UP000190657">
    <property type="component" value="Unassembled WGS sequence"/>
</dbReference>
<evidence type="ECO:0000256" key="1">
    <source>
        <dbReference type="ARBA" id="ARBA00004496"/>
    </source>
</evidence>
<evidence type="ECO:0000256" key="8">
    <source>
        <dbReference type="ARBA" id="ARBA00022917"/>
    </source>
</evidence>
<comment type="subunit">
    <text evidence="3 11">Monomer.</text>
</comment>
<evidence type="ECO:0000256" key="3">
    <source>
        <dbReference type="ARBA" id="ARBA00011245"/>
    </source>
</evidence>
<dbReference type="CDD" id="cd00671">
    <property type="entry name" value="ArgRS_core"/>
    <property type="match status" value="1"/>
</dbReference>
<dbReference type="FunFam" id="3.40.50.620:FF:000062">
    <property type="entry name" value="Arginine--tRNA ligase"/>
    <property type="match status" value="1"/>
</dbReference>
<dbReference type="Pfam" id="PF00750">
    <property type="entry name" value="tRNA-synt_1d"/>
    <property type="match status" value="1"/>
</dbReference>
<keyword evidence="5 11" id="KW-0436">Ligase</keyword>
<proteinExistence type="inferred from homology"/>
<dbReference type="PANTHER" id="PTHR11956">
    <property type="entry name" value="ARGINYL-TRNA SYNTHETASE"/>
    <property type="match status" value="1"/>
</dbReference>
<dbReference type="SMART" id="SM00836">
    <property type="entry name" value="DALR_1"/>
    <property type="match status" value="1"/>
</dbReference>
<evidence type="ECO:0000256" key="5">
    <source>
        <dbReference type="ARBA" id="ARBA00022598"/>
    </source>
</evidence>
<dbReference type="InterPro" id="IPR005148">
    <property type="entry name" value="Arg-tRNA-synth_N"/>
</dbReference>